<reference evidence="3" key="1">
    <citation type="submission" date="2022-05" db="EMBL/GenBank/DDBJ databases">
        <authorList>
            <person name="Sun X."/>
        </authorList>
    </citation>
    <scope>NUCLEOTIDE SEQUENCE</scope>
    <source>
        <strain evidence="3">Ai-910</strain>
    </source>
</reference>
<dbReference type="Proteomes" id="UP001056426">
    <property type="component" value="Chromosome"/>
</dbReference>
<keyword evidence="4" id="KW-1185">Reference proteome</keyword>
<evidence type="ECO:0000256" key="1">
    <source>
        <dbReference type="SAM" id="Coils"/>
    </source>
</evidence>
<evidence type="ECO:0000256" key="2">
    <source>
        <dbReference type="SAM" id="Phobius"/>
    </source>
</evidence>
<gene>
    <name evidence="3" type="ORF">M9189_07335</name>
</gene>
<sequence>MEKKDKLADFMRENRELFDDRAPSPELWDNISRQLNTGSRKRRSLAVNWLSGAAAALVLTLLVPTVWYSTNDGLQSYDTSLSAEIFEITNYYETQIEEKIQLVSTLSANEPSIRTELDADLERLDQVLAELKEDLKDDVANREVISAMIQNYRMKLSILEQVLEYVDNSQYNSDQENEIDYQL</sequence>
<dbReference type="AlphaFoldDB" id="A0A9J6ZLE8"/>
<proteinExistence type="predicted"/>
<dbReference type="RefSeq" id="WP_250722037.1">
    <property type="nucleotide sequence ID" value="NZ_CP098400.1"/>
</dbReference>
<name>A0A9J6ZLE8_9BACT</name>
<feature type="coiled-coil region" evidence="1">
    <location>
        <begin position="114"/>
        <end position="141"/>
    </location>
</feature>
<keyword evidence="2" id="KW-1133">Transmembrane helix</keyword>
<keyword evidence="2" id="KW-0472">Membrane</keyword>
<evidence type="ECO:0000313" key="3">
    <source>
        <dbReference type="EMBL" id="URW78676.1"/>
    </source>
</evidence>
<keyword evidence="1" id="KW-0175">Coiled coil</keyword>
<accession>A0A9J6ZLE8</accession>
<reference evidence="3" key="2">
    <citation type="submission" date="2022-06" db="EMBL/GenBank/DDBJ databases">
        <title>Xiashengella guii gen. nov. sp. nov., a bacterium isolated form anaerobic digestion tank.</title>
        <authorList>
            <person name="Huang H."/>
        </authorList>
    </citation>
    <scope>NUCLEOTIDE SEQUENCE</scope>
    <source>
        <strain evidence="3">Ai-910</strain>
    </source>
</reference>
<dbReference type="EMBL" id="CP098400">
    <property type="protein sequence ID" value="URW78676.1"/>
    <property type="molecule type" value="Genomic_DNA"/>
</dbReference>
<keyword evidence="2" id="KW-0812">Transmembrane</keyword>
<protein>
    <submittedName>
        <fullName evidence="3">Uncharacterized protein</fullName>
    </submittedName>
</protein>
<evidence type="ECO:0000313" key="4">
    <source>
        <dbReference type="Proteomes" id="UP001056426"/>
    </source>
</evidence>
<dbReference type="KEGG" id="alkq:M9189_07335"/>
<organism evidence="3 4">
    <name type="scientific">Xiashengella succiniciproducens</name>
    <dbReference type="NCBI Taxonomy" id="2949635"/>
    <lineage>
        <taxon>Bacteria</taxon>
        <taxon>Pseudomonadati</taxon>
        <taxon>Bacteroidota</taxon>
        <taxon>Bacteroidia</taxon>
        <taxon>Marinilabiliales</taxon>
        <taxon>Marinilabiliaceae</taxon>
        <taxon>Xiashengella</taxon>
    </lineage>
</organism>
<feature type="transmembrane region" description="Helical" evidence="2">
    <location>
        <begin position="45"/>
        <end position="68"/>
    </location>
</feature>